<comment type="caution">
    <text evidence="2">The sequence shown here is derived from an EMBL/GenBank/DDBJ whole genome shotgun (WGS) entry which is preliminary data.</text>
</comment>
<keyword evidence="1" id="KW-0732">Signal</keyword>
<feature type="chain" id="PRO_5041225945" description="Secreted protein" evidence="1">
    <location>
        <begin position="28"/>
        <end position="184"/>
    </location>
</feature>
<proteinExistence type="predicted"/>
<dbReference type="RefSeq" id="WP_142197589.1">
    <property type="nucleotide sequence ID" value="NZ_BMSU01000031.1"/>
</dbReference>
<accession>A0AA40SKK1</accession>
<evidence type="ECO:0000256" key="1">
    <source>
        <dbReference type="SAM" id="SignalP"/>
    </source>
</evidence>
<dbReference type="AlphaFoldDB" id="A0AA40SKK1"/>
<reference evidence="2 3" key="1">
    <citation type="submission" date="2020-08" db="EMBL/GenBank/DDBJ databases">
        <title>Genomic Encyclopedia of Type Strains, Phase III (KMG-III): the genomes of soil and plant-associated and newly described type strains.</title>
        <authorList>
            <person name="Whitman W."/>
        </authorList>
    </citation>
    <scope>NUCLEOTIDE SEQUENCE [LARGE SCALE GENOMIC DNA]</scope>
    <source>
        <strain evidence="2 3">CECT 3271</strain>
    </source>
</reference>
<organism evidence="2 3">
    <name type="scientific">Streptomyces calvus</name>
    <dbReference type="NCBI Taxonomy" id="67282"/>
    <lineage>
        <taxon>Bacteria</taxon>
        <taxon>Bacillati</taxon>
        <taxon>Actinomycetota</taxon>
        <taxon>Actinomycetes</taxon>
        <taxon>Kitasatosporales</taxon>
        <taxon>Streptomycetaceae</taxon>
        <taxon>Streptomyces</taxon>
    </lineage>
</organism>
<evidence type="ECO:0008006" key="4">
    <source>
        <dbReference type="Google" id="ProtNLM"/>
    </source>
</evidence>
<feature type="signal peptide" evidence="1">
    <location>
        <begin position="1"/>
        <end position="27"/>
    </location>
</feature>
<evidence type="ECO:0000313" key="2">
    <source>
        <dbReference type="EMBL" id="MBA8948209.1"/>
    </source>
</evidence>
<dbReference type="Proteomes" id="UP000530412">
    <property type="component" value="Unassembled WGS sequence"/>
</dbReference>
<gene>
    <name evidence="2" type="ORF">FHS33_006682</name>
</gene>
<evidence type="ECO:0000313" key="3">
    <source>
        <dbReference type="Proteomes" id="UP000530412"/>
    </source>
</evidence>
<sequence length="184" mass="19706">MAKHTAVLAAVVAAASLAITAWGTYKAAQVADDQLAQSRENNENDERAQASRISMWTEGNQPTRIVLANRSLDPAWASIYFDDPTLPMGLSQPAGVLPPCSRLDVPVAKLYVDPENIQGSGLRLAFVDANGRAWTRAAGGGLRGPEWPNSVSVTTKDKTTMWATEKDVEVKTLSECGQAANPNQ</sequence>
<name>A0AA40SKK1_9ACTN</name>
<dbReference type="EMBL" id="JACJIE010000029">
    <property type="protein sequence ID" value="MBA8948209.1"/>
    <property type="molecule type" value="Genomic_DNA"/>
</dbReference>
<protein>
    <recommendedName>
        <fullName evidence="4">Secreted protein</fullName>
    </recommendedName>
</protein>